<evidence type="ECO:0000256" key="2">
    <source>
        <dbReference type="ARBA" id="ARBA00023002"/>
    </source>
</evidence>
<dbReference type="RefSeq" id="XP_069227242.1">
    <property type="nucleotide sequence ID" value="XM_069375872.1"/>
</dbReference>
<dbReference type="EMBL" id="JAAQHG020000028">
    <property type="protein sequence ID" value="KAL1584136.1"/>
    <property type="molecule type" value="Genomic_DNA"/>
</dbReference>
<dbReference type="Pfam" id="PF00067">
    <property type="entry name" value="p450"/>
    <property type="match status" value="1"/>
</dbReference>
<dbReference type="InterPro" id="IPR050121">
    <property type="entry name" value="Cytochrome_P450_monoxygenase"/>
</dbReference>
<keyword evidence="2" id="KW-0560">Oxidoreductase</keyword>
<dbReference type="PRINTS" id="PR00463">
    <property type="entry name" value="EP450I"/>
</dbReference>
<keyword evidence="5" id="KW-1185">Reference proteome</keyword>
<dbReference type="GO" id="GO:0005506">
    <property type="term" value="F:iron ion binding"/>
    <property type="evidence" value="ECO:0007669"/>
    <property type="project" value="InterPro"/>
</dbReference>
<reference evidence="4 5" key="1">
    <citation type="journal article" date="2020" name="Microbiol. Resour. Announc.">
        <title>Draft Genome Sequence of a Cladosporium Species Isolated from the Mesophotic Ascidian Didemnum maculosum.</title>
        <authorList>
            <person name="Gioti A."/>
            <person name="Siaperas R."/>
            <person name="Nikolaivits E."/>
            <person name="Le Goff G."/>
            <person name="Ouazzani J."/>
            <person name="Kotoulas G."/>
            <person name="Topakas E."/>
        </authorList>
    </citation>
    <scope>NUCLEOTIDE SEQUENCE [LARGE SCALE GENOMIC DNA]</scope>
    <source>
        <strain evidence="4 5">TM138-S3</strain>
    </source>
</reference>
<dbReference type="PRINTS" id="PR00385">
    <property type="entry name" value="P450"/>
</dbReference>
<keyword evidence="3" id="KW-0408">Iron</keyword>
<proteinExistence type="inferred from homology"/>
<comment type="caution">
    <text evidence="4">The sequence shown here is derived from an EMBL/GenBank/DDBJ whole genome shotgun (WGS) entry which is preliminary data.</text>
</comment>
<dbReference type="GeneID" id="96008710"/>
<dbReference type="Proteomes" id="UP000803884">
    <property type="component" value="Unassembled WGS sequence"/>
</dbReference>
<evidence type="ECO:0000313" key="4">
    <source>
        <dbReference type="EMBL" id="KAL1584136.1"/>
    </source>
</evidence>
<dbReference type="SUPFAM" id="SSF48264">
    <property type="entry name" value="Cytochrome P450"/>
    <property type="match status" value="1"/>
</dbReference>
<keyword evidence="3" id="KW-0349">Heme</keyword>
<accession>A0AB34KJK7</accession>
<dbReference type="PANTHER" id="PTHR24305:SF96">
    <property type="entry name" value="CYTOCHROME P450 MONOOXYGENASE STCB-RELATED"/>
    <property type="match status" value="1"/>
</dbReference>
<dbReference type="InterPro" id="IPR036396">
    <property type="entry name" value="Cyt_P450_sf"/>
</dbReference>
<protein>
    <recommendedName>
        <fullName evidence="6">Cytochrome P450 monooxygenase</fullName>
    </recommendedName>
</protein>
<comment type="cofactor">
    <cofactor evidence="3">
        <name>heme</name>
        <dbReference type="ChEBI" id="CHEBI:30413"/>
    </cofactor>
</comment>
<keyword evidence="3" id="KW-0479">Metal-binding</keyword>
<dbReference type="InterPro" id="IPR001128">
    <property type="entry name" value="Cyt_P450"/>
</dbReference>
<feature type="binding site" description="axial binding residue" evidence="3">
    <location>
        <position position="450"/>
    </location>
    <ligand>
        <name>heme</name>
        <dbReference type="ChEBI" id="CHEBI:30413"/>
    </ligand>
    <ligandPart>
        <name>Fe</name>
        <dbReference type="ChEBI" id="CHEBI:18248"/>
    </ligandPart>
</feature>
<dbReference type="Gene3D" id="1.10.630.10">
    <property type="entry name" value="Cytochrome P450"/>
    <property type="match status" value="1"/>
</dbReference>
<name>A0AB34KJK7_9PEZI</name>
<sequence>MSLSTMVADMSHLQLGFAAVAFLVATYAISCLYTALTSPLKSIPGPWMSLFSNRQLKSAVTGGKRIFYIDELHKKYGPVVRISPEEVAIFDIEAFRQIHAVAGGYTKGDFYTKLTNFPVHSVFTLRDSKSHGVRRRLFAKGFSKTHVREHFEDVVREKVQLAVDKIVEDGSNNGGKVDVFKWWSLMGADIVGCLGFGESFGLLELGDRTEYIKILELALIGNGIGAEHPWMRAFLSRLPVKKLNQMFNSTNYILEHGMKAVENAKKAKDSGNTTNLMSSVLDESAKEGGGKAALSDLDVQVEATSLIFAGSGTTANTLSFTLWNIATRPALREKLELEARSLSPGFKDADLEALPLLNATINETLRLYAAVPGSLPRVVPAQGATMCGHYLAPGTVVSTQAWTYHRDASLYPNPLEFDPSRFLDDPTGSTANPKGAKATNSAFGAGAYTCLGVHLAWMELRYGVAMFLRQCEGARLAESMKPLAPSELVNYFVITPKDKKLELVLKDKPSTPSAVV</sequence>
<evidence type="ECO:0000256" key="3">
    <source>
        <dbReference type="PIRSR" id="PIRSR602401-1"/>
    </source>
</evidence>
<gene>
    <name evidence="4" type="ORF">WHR41_07267</name>
</gene>
<dbReference type="GO" id="GO:0016705">
    <property type="term" value="F:oxidoreductase activity, acting on paired donors, with incorporation or reduction of molecular oxygen"/>
    <property type="evidence" value="ECO:0007669"/>
    <property type="project" value="InterPro"/>
</dbReference>
<dbReference type="GO" id="GO:0004497">
    <property type="term" value="F:monooxygenase activity"/>
    <property type="evidence" value="ECO:0007669"/>
    <property type="project" value="InterPro"/>
</dbReference>
<dbReference type="CDD" id="cd11059">
    <property type="entry name" value="CYP_fungal"/>
    <property type="match status" value="1"/>
</dbReference>
<evidence type="ECO:0000313" key="5">
    <source>
        <dbReference type="Proteomes" id="UP000803884"/>
    </source>
</evidence>
<evidence type="ECO:0000256" key="1">
    <source>
        <dbReference type="ARBA" id="ARBA00010617"/>
    </source>
</evidence>
<dbReference type="PANTHER" id="PTHR24305">
    <property type="entry name" value="CYTOCHROME P450"/>
    <property type="match status" value="1"/>
</dbReference>
<comment type="similarity">
    <text evidence="1">Belongs to the cytochrome P450 family.</text>
</comment>
<organism evidence="4 5">
    <name type="scientific">Cladosporium halotolerans</name>
    <dbReference type="NCBI Taxonomy" id="1052096"/>
    <lineage>
        <taxon>Eukaryota</taxon>
        <taxon>Fungi</taxon>
        <taxon>Dikarya</taxon>
        <taxon>Ascomycota</taxon>
        <taxon>Pezizomycotina</taxon>
        <taxon>Dothideomycetes</taxon>
        <taxon>Dothideomycetidae</taxon>
        <taxon>Cladosporiales</taxon>
        <taxon>Cladosporiaceae</taxon>
        <taxon>Cladosporium</taxon>
    </lineage>
</organism>
<evidence type="ECO:0008006" key="6">
    <source>
        <dbReference type="Google" id="ProtNLM"/>
    </source>
</evidence>
<dbReference type="AlphaFoldDB" id="A0AB34KJK7"/>
<dbReference type="GO" id="GO:0020037">
    <property type="term" value="F:heme binding"/>
    <property type="evidence" value="ECO:0007669"/>
    <property type="project" value="InterPro"/>
</dbReference>
<dbReference type="InterPro" id="IPR002401">
    <property type="entry name" value="Cyt_P450_E_grp-I"/>
</dbReference>